<dbReference type="CDD" id="cd09272">
    <property type="entry name" value="RNase_HI_RT_Ty1"/>
    <property type="match status" value="1"/>
</dbReference>
<dbReference type="Proteomes" id="UP000743370">
    <property type="component" value="Unassembled WGS sequence"/>
</dbReference>
<accession>A0A8T0JGT0</accession>
<dbReference type="PANTHER" id="PTHR11439">
    <property type="entry name" value="GAG-POL-RELATED RETROTRANSPOSON"/>
    <property type="match status" value="1"/>
</dbReference>
<name>A0A8T0JGT0_PHAAN</name>
<evidence type="ECO:0000313" key="2">
    <source>
        <dbReference type="Proteomes" id="UP000743370"/>
    </source>
</evidence>
<dbReference type="InterPro" id="IPR043502">
    <property type="entry name" value="DNA/RNA_pol_sf"/>
</dbReference>
<protein>
    <submittedName>
        <fullName evidence="1">Retrovirus-related Pol polyprotein from transposon TNT 1-94 Protease</fullName>
    </submittedName>
</protein>
<evidence type="ECO:0000313" key="1">
    <source>
        <dbReference type="EMBL" id="KAG2371734.1"/>
    </source>
</evidence>
<reference evidence="1 2" key="1">
    <citation type="submission" date="2020-05" db="EMBL/GenBank/DDBJ databases">
        <title>Vigna angularis (adzuki bean) Var. LongXiaoDou No. 4 denovo assembly.</title>
        <authorList>
            <person name="Xiang H."/>
        </authorList>
    </citation>
    <scope>NUCLEOTIDE SEQUENCE [LARGE SCALE GENOMIC DNA]</scope>
    <source>
        <tissue evidence="1">Leaf</tissue>
    </source>
</reference>
<dbReference type="AlphaFoldDB" id="A0A8T0JGT0"/>
<gene>
    <name evidence="1" type="ORF">HKW66_Vig0219080</name>
</gene>
<sequence>MKDLGPANKILGMQIHRDRKNRKIWLSQKNYFRKVLRRFNMQDCKPTSTPLPVNYKLSSSMCPSNEAERMEMSRVPYASAVGSLMYAMICTRPDIAHAVGAVSRFMANPGEEHWNAVKRVLRYIKGTSDVALCFGGSKFIVRGYVDSDYAGDLDKRKSTTGYVFKLAGGVVSWLSKLQTVVALSTTEAEYMAATQACKEAIWIQRLLEELGHKQNKITVYCDSQSALHIARNPAFHSRTKHIGVQYHFVREVVEKGDVDLEKICTKDNLADVMTKPVNTDKFVWSRSSYGLSAT</sequence>
<dbReference type="EMBL" id="JABFOF010000011">
    <property type="protein sequence ID" value="KAG2371734.1"/>
    <property type="molecule type" value="Genomic_DNA"/>
</dbReference>
<keyword evidence="1" id="KW-0645">Protease</keyword>
<dbReference type="GO" id="GO:0008233">
    <property type="term" value="F:peptidase activity"/>
    <property type="evidence" value="ECO:0007669"/>
    <property type="project" value="UniProtKB-KW"/>
</dbReference>
<dbReference type="PANTHER" id="PTHR11439:SF467">
    <property type="entry name" value="INTEGRASE CATALYTIC DOMAIN-CONTAINING PROTEIN"/>
    <property type="match status" value="1"/>
</dbReference>
<comment type="caution">
    <text evidence="1">The sequence shown here is derived from an EMBL/GenBank/DDBJ whole genome shotgun (WGS) entry which is preliminary data.</text>
</comment>
<dbReference type="InterPro" id="IPR036397">
    <property type="entry name" value="RNaseH_sf"/>
</dbReference>
<dbReference type="GO" id="GO:0006508">
    <property type="term" value="P:proteolysis"/>
    <property type="evidence" value="ECO:0007669"/>
    <property type="project" value="UniProtKB-KW"/>
</dbReference>
<organism evidence="1 2">
    <name type="scientific">Phaseolus angularis</name>
    <name type="common">Azuki bean</name>
    <name type="synonym">Vigna angularis</name>
    <dbReference type="NCBI Taxonomy" id="3914"/>
    <lineage>
        <taxon>Eukaryota</taxon>
        <taxon>Viridiplantae</taxon>
        <taxon>Streptophyta</taxon>
        <taxon>Embryophyta</taxon>
        <taxon>Tracheophyta</taxon>
        <taxon>Spermatophyta</taxon>
        <taxon>Magnoliopsida</taxon>
        <taxon>eudicotyledons</taxon>
        <taxon>Gunneridae</taxon>
        <taxon>Pentapetalae</taxon>
        <taxon>rosids</taxon>
        <taxon>fabids</taxon>
        <taxon>Fabales</taxon>
        <taxon>Fabaceae</taxon>
        <taxon>Papilionoideae</taxon>
        <taxon>50 kb inversion clade</taxon>
        <taxon>NPAAA clade</taxon>
        <taxon>indigoferoid/millettioid clade</taxon>
        <taxon>Phaseoleae</taxon>
        <taxon>Vigna</taxon>
    </lineage>
</organism>
<proteinExistence type="predicted"/>
<dbReference type="GO" id="GO:0003676">
    <property type="term" value="F:nucleic acid binding"/>
    <property type="evidence" value="ECO:0007669"/>
    <property type="project" value="InterPro"/>
</dbReference>
<keyword evidence="1" id="KW-0378">Hydrolase</keyword>
<dbReference type="Gene3D" id="3.30.420.10">
    <property type="entry name" value="Ribonuclease H-like superfamily/Ribonuclease H"/>
    <property type="match status" value="1"/>
</dbReference>
<dbReference type="SUPFAM" id="SSF56672">
    <property type="entry name" value="DNA/RNA polymerases"/>
    <property type="match status" value="1"/>
</dbReference>